<keyword evidence="5 6" id="KW-0472">Membrane</keyword>
<dbReference type="Proteomes" id="UP000199135">
    <property type="component" value="Unassembled WGS sequence"/>
</dbReference>
<comment type="caution">
    <text evidence="8">The sequence shown here is derived from an EMBL/GenBank/DDBJ whole genome shotgun (WGS) entry which is preliminary data.</text>
</comment>
<keyword evidence="2 6" id="KW-0812">Transmembrane</keyword>
<dbReference type="Gene3D" id="3.40.50.1000">
    <property type="entry name" value="HAD superfamily/HAD-like"/>
    <property type="match status" value="1"/>
</dbReference>
<organism evidence="8 9">
    <name type="scientific">Parafannyhessea umbonata</name>
    <dbReference type="NCBI Taxonomy" id="604330"/>
    <lineage>
        <taxon>Bacteria</taxon>
        <taxon>Bacillati</taxon>
        <taxon>Actinomycetota</taxon>
        <taxon>Coriobacteriia</taxon>
        <taxon>Coriobacteriales</taxon>
        <taxon>Atopobiaceae</taxon>
        <taxon>Parafannyhessea</taxon>
    </lineage>
</organism>
<dbReference type="PRINTS" id="PR00119">
    <property type="entry name" value="CATATPASE"/>
</dbReference>
<evidence type="ECO:0000256" key="6">
    <source>
        <dbReference type="SAM" id="Phobius"/>
    </source>
</evidence>
<dbReference type="InterPro" id="IPR008250">
    <property type="entry name" value="ATPase_P-typ_transduc_dom_A_sf"/>
</dbReference>
<dbReference type="SFLD" id="SFLDG00002">
    <property type="entry name" value="C1.7:_P-type_atpase_like"/>
    <property type="match status" value="1"/>
</dbReference>
<dbReference type="Gene3D" id="3.40.1110.10">
    <property type="entry name" value="Calcium-transporting ATPase, cytoplasmic domain N"/>
    <property type="match status" value="1"/>
</dbReference>
<dbReference type="InterPro" id="IPR018303">
    <property type="entry name" value="ATPase_P-typ_P_site"/>
</dbReference>
<evidence type="ECO:0000256" key="5">
    <source>
        <dbReference type="ARBA" id="ARBA00023136"/>
    </source>
</evidence>
<feature type="transmembrane region" description="Helical" evidence="6">
    <location>
        <begin position="718"/>
        <end position="738"/>
    </location>
</feature>
<feature type="transmembrane region" description="Helical" evidence="6">
    <location>
        <begin position="688"/>
        <end position="706"/>
    </location>
</feature>
<feature type="transmembrane region" description="Helical" evidence="6">
    <location>
        <begin position="73"/>
        <end position="91"/>
    </location>
</feature>
<dbReference type="InterPro" id="IPR023214">
    <property type="entry name" value="HAD_sf"/>
</dbReference>
<feature type="transmembrane region" description="Helical" evidence="6">
    <location>
        <begin position="744"/>
        <end position="763"/>
    </location>
</feature>
<keyword evidence="3" id="KW-1278">Translocase</keyword>
<dbReference type="NCBIfam" id="TIGR01494">
    <property type="entry name" value="ATPase_P-type"/>
    <property type="match status" value="2"/>
</dbReference>
<keyword evidence="4 6" id="KW-1133">Transmembrane helix</keyword>
<dbReference type="SFLD" id="SFLDF00027">
    <property type="entry name" value="p-type_atpase"/>
    <property type="match status" value="1"/>
</dbReference>
<evidence type="ECO:0000256" key="3">
    <source>
        <dbReference type="ARBA" id="ARBA00022967"/>
    </source>
</evidence>
<evidence type="ECO:0000313" key="8">
    <source>
        <dbReference type="EMBL" id="SEH58302.1"/>
    </source>
</evidence>
<dbReference type="PROSITE" id="PS00154">
    <property type="entry name" value="ATPASE_E1_E2"/>
    <property type="match status" value="1"/>
</dbReference>
<dbReference type="SUPFAM" id="SSF81653">
    <property type="entry name" value="Calcium ATPase, transduction domain A"/>
    <property type="match status" value="1"/>
</dbReference>
<evidence type="ECO:0000313" key="9">
    <source>
        <dbReference type="Proteomes" id="UP000199135"/>
    </source>
</evidence>
<dbReference type="Gene3D" id="1.20.1110.10">
    <property type="entry name" value="Calcium-transporting ATPase, transmembrane domain"/>
    <property type="match status" value="1"/>
</dbReference>
<evidence type="ECO:0000259" key="7">
    <source>
        <dbReference type="Pfam" id="PF00122"/>
    </source>
</evidence>
<keyword evidence="9" id="KW-1185">Reference proteome</keyword>
<dbReference type="PANTHER" id="PTHR42861">
    <property type="entry name" value="CALCIUM-TRANSPORTING ATPASE"/>
    <property type="match status" value="1"/>
</dbReference>
<gene>
    <name evidence="8" type="ORF">SAMN05216447_10658</name>
</gene>
<protein>
    <submittedName>
        <fullName evidence="8">Cation-transporting ATPase E</fullName>
    </submittedName>
</protein>
<dbReference type="EMBL" id="FNWT01000006">
    <property type="protein sequence ID" value="SEH58302.1"/>
    <property type="molecule type" value="Genomic_DNA"/>
</dbReference>
<name>A0A1H6JGU1_9ACTN</name>
<feature type="transmembrane region" description="Helical" evidence="6">
    <location>
        <begin position="218"/>
        <end position="238"/>
    </location>
</feature>
<dbReference type="Pfam" id="PF00122">
    <property type="entry name" value="E1-E2_ATPase"/>
    <property type="match status" value="1"/>
</dbReference>
<dbReference type="Pfam" id="PF00702">
    <property type="entry name" value="Hydrolase"/>
    <property type="match status" value="1"/>
</dbReference>
<sequence>MNEDMFTSTGYEECGLTREEVDLRVSRGLTNSNTDVRTKSVARILGEHACTLFNAVNLAMALLVLSTGSYKNVAFVAVVVSNLVIGVTQEIRAKRMVDKLSIMTAKEVRVMRAGEVRGISVEDVVLDDMVLVSHGDQIPADGEVVSGEALVNESLLTGESDAIEKASGSQVFSGSFVETGSVRYRVTKVGQDGFAAKINAEAKYVKPVSSEIVDTLDFIIKLGTFALVPLGIGLFARLMLSSRFGHDAAILQTVAAVIGMIPQGLVLLTSSVFAIATTRLAARKVLVQQAYCVESLARVDVLCLDKTGTITTGAMEVSEARGEGAASAAYTIARALEADANETSRAIISFGEGRGLVAQAAVRTVPFSSATKLSGCLTVDGRALAMGAAQFVLARDYSAHEEEVRSFGQLSRVLAVCEFDGFDDGGRPLGRARLIGYLAIQDEIRPTARATMEFFKRQGVDIRVISGDDPYTVSGIARAVGVPGAQRFVDASTLSDEREVARAVEECRVFGRVTPQMKRSLLRALKAQGHVVAMTGDGVNDVLALKEADCSVAMAAGSAAARNVAEIVLADNDFAHMPEVVAEGRRSINNLERSAALFLMKTVYTMVLALICIALPPYPFIPVQMSLVSTAVIGVPSFLLALEPNHDRVRGSFIRNVLSRSLPASGAVIASLFLTILVARILGWSVSELSTCCMLEMFAIGTALIYRISLPLNPFRLFVLAVVVAIAVFGCTVFSSFFSVGAPTLISVGVALALSVSGIFLFVRTFAAVQEGRGTAHAIDRIIARVESLNAGK</sequence>
<dbReference type="InterPro" id="IPR059000">
    <property type="entry name" value="ATPase_P-type_domA"/>
</dbReference>
<feature type="domain" description="P-type ATPase A" evidence="7">
    <location>
        <begin position="103"/>
        <end position="200"/>
    </location>
</feature>
<reference evidence="8 9" key="1">
    <citation type="submission" date="2016-10" db="EMBL/GenBank/DDBJ databases">
        <authorList>
            <person name="Varghese N."/>
            <person name="Submissions S."/>
        </authorList>
    </citation>
    <scope>NUCLEOTIDE SEQUENCE [LARGE SCALE GENOMIC DNA]</scope>
    <source>
        <strain evidence="8 9">WCP15</strain>
    </source>
</reference>
<feature type="transmembrane region" description="Helical" evidence="6">
    <location>
        <begin position="250"/>
        <end position="276"/>
    </location>
</feature>
<feature type="transmembrane region" description="Helical" evidence="6">
    <location>
        <begin position="623"/>
        <end position="642"/>
    </location>
</feature>
<evidence type="ECO:0000256" key="2">
    <source>
        <dbReference type="ARBA" id="ARBA00022692"/>
    </source>
</evidence>
<dbReference type="InterPro" id="IPR001757">
    <property type="entry name" value="P_typ_ATPase"/>
</dbReference>
<dbReference type="Gene3D" id="2.70.150.10">
    <property type="entry name" value="Calcium-transporting ATPase, cytoplasmic transduction domain A"/>
    <property type="match status" value="1"/>
</dbReference>
<comment type="subcellular location">
    <subcellularLocation>
        <location evidence="1">Cell membrane</location>
        <topology evidence="1">Multi-pass membrane protein</topology>
    </subcellularLocation>
</comment>
<dbReference type="SUPFAM" id="SSF56784">
    <property type="entry name" value="HAD-like"/>
    <property type="match status" value="1"/>
</dbReference>
<dbReference type="SFLD" id="SFLDS00003">
    <property type="entry name" value="Haloacid_Dehalogenase"/>
    <property type="match status" value="1"/>
</dbReference>
<feature type="transmembrane region" description="Helical" evidence="6">
    <location>
        <begin position="662"/>
        <end position="682"/>
    </location>
</feature>
<dbReference type="InterPro" id="IPR044492">
    <property type="entry name" value="P_typ_ATPase_HD_dom"/>
</dbReference>
<accession>A0A1H6JGU1</accession>
<feature type="transmembrane region" description="Helical" evidence="6">
    <location>
        <begin position="595"/>
        <end position="617"/>
    </location>
</feature>
<dbReference type="InterPro" id="IPR023299">
    <property type="entry name" value="ATPase_P-typ_cyto_dom_N"/>
</dbReference>
<dbReference type="InterPro" id="IPR036412">
    <property type="entry name" value="HAD-like_sf"/>
</dbReference>
<dbReference type="SUPFAM" id="SSF81665">
    <property type="entry name" value="Calcium ATPase, transmembrane domain M"/>
    <property type="match status" value="1"/>
</dbReference>
<dbReference type="InterPro" id="IPR023298">
    <property type="entry name" value="ATPase_P-typ_TM_dom_sf"/>
</dbReference>
<dbReference type="RefSeq" id="WP_078686801.1">
    <property type="nucleotide sequence ID" value="NZ_FNWT01000006.1"/>
</dbReference>
<proteinExistence type="predicted"/>
<evidence type="ECO:0000256" key="4">
    <source>
        <dbReference type="ARBA" id="ARBA00022989"/>
    </source>
</evidence>
<evidence type="ECO:0000256" key="1">
    <source>
        <dbReference type="ARBA" id="ARBA00004651"/>
    </source>
</evidence>